<evidence type="ECO:0000256" key="1">
    <source>
        <dbReference type="SAM" id="SignalP"/>
    </source>
</evidence>
<accession>A0ABU2Y4I2</accession>
<evidence type="ECO:0000259" key="2">
    <source>
        <dbReference type="Pfam" id="PF19573"/>
    </source>
</evidence>
<reference evidence="3 4" key="1">
    <citation type="submission" date="2023-09" db="EMBL/GenBank/DDBJ databases">
        <authorList>
            <person name="Rey-Velasco X."/>
        </authorList>
    </citation>
    <scope>NUCLEOTIDE SEQUENCE [LARGE SCALE GENOMIC DNA]</scope>
    <source>
        <strain evidence="3 4">P050</strain>
    </source>
</reference>
<organism evidence="3 4">
    <name type="scientific">Urechidicola vernalis</name>
    <dbReference type="NCBI Taxonomy" id="3075600"/>
    <lineage>
        <taxon>Bacteria</taxon>
        <taxon>Pseudomonadati</taxon>
        <taxon>Bacteroidota</taxon>
        <taxon>Flavobacteriia</taxon>
        <taxon>Flavobacteriales</taxon>
        <taxon>Flavobacteriaceae</taxon>
        <taxon>Urechidicola</taxon>
    </lineage>
</organism>
<evidence type="ECO:0000313" key="4">
    <source>
        <dbReference type="Proteomes" id="UP001252186"/>
    </source>
</evidence>
<dbReference type="Gene3D" id="2.40.160.20">
    <property type="match status" value="1"/>
</dbReference>
<keyword evidence="1" id="KW-0732">Signal</keyword>
<dbReference type="InterPro" id="IPR045743">
    <property type="entry name" value="DUF6089"/>
</dbReference>
<dbReference type="Pfam" id="PF19573">
    <property type="entry name" value="DUF6089"/>
    <property type="match status" value="1"/>
</dbReference>
<dbReference type="Proteomes" id="UP001252186">
    <property type="component" value="Unassembled WGS sequence"/>
</dbReference>
<dbReference type="RefSeq" id="WP_311593086.1">
    <property type="nucleotide sequence ID" value="NZ_JAVRHV010000003.1"/>
</dbReference>
<dbReference type="SUPFAM" id="SSF56925">
    <property type="entry name" value="OMPA-like"/>
    <property type="match status" value="1"/>
</dbReference>
<proteinExistence type="predicted"/>
<gene>
    <name evidence="3" type="ORF">RM519_07580</name>
</gene>
<protein>
    <submittedName>
        <fullName evidence="3">DUF6089 family protein</fullName>
    </submittedName>
</protein>
<evidence type="ECO:0000313" key="3">
    <source>
        <dbReference type="EMBL" id="MDT0553101.1"/>
    </source>
</evidence>
<keyword evidence="4" id="KW-1185">Reference proteome</keyword>
<comment type="caution">
    <text evidence="3">The sequence shown here is derived from an EMBL/GenBank/DDBJ whole genome shotgun (WGS) entry which is preliminary data.</text>
</comment>
<feature type="chain" id="PRO_5046314896" evidence="1">
    <location>
        <begin position="20"/>
        <end position="226"/>
    </location>
</feature>
<dbReference type="InterPro" id="IPR011250">
    <property type="entry name" value="OMP/PagP_B-barrel"/>
</dbReference>
<feature type="signal peptide" evidence="1">
    <location>
        <begin position="1"/>
        <end position="19"/>
    </location>
</feature>
<feature type="domain" description="DUF6089" evidence="2">
    <location>
        <begin position="4"/>
        <end position="223"/>
    </location>
</feature>
<name>A0ABU2Y4I2_9FLAO</name>
<sequence>MIKKFLFITILFASVYTNAQINEIGITASGSNYVGDIGRENFIYPNNYAIGLIYKYNLNPRIALRGTYTYSKISADDADSENLARQMRNYKFTNTLHEFAAGVEFNFIEYDLSTRVKTHTPYILLEFAGINYNVAASESSPGVYNYEGKTSFSIPFGLGYKFKIAGHLAAAIEIGMRYTFTDDLDYNNASIPALDFGNPNNNDWYAFSGINLVYTFGRPACYATPK</sequence>
<dbReference type="EMBL" id="JAVRHV010000003">
    <property type="protein sequence ID" value="MDT0553101.1"/>
    <property type="molecule type" value="Genomic_DNA"/>
</dbReference>